<dbReference type="InterPro" id="IPR036264">
    <property type="entry name" value="Bact_exopeptidase_dim_dom"/>
</dbReference>
<dbReference type="PANTHER" id="PTHR42994">
    <property type="entry name" value="PEPTIDASE T"/>
    <property type="match status" value="1"/>
</dbReference>
<comment type="caution">
    <text evidence="4">The sequence shown here is derived from an EMBL/GenBank/DDBJ whole genome shotgun (WGS) entry which is preliminary data.</text>
</comment>
<dbReference type="PANTHER" id="PTHR42994:SF2">
    <property type="entry name" value="PEPTIDASE"/>
    <property type="match status" value="1"/>
</dbReference>
<reference evidence="4" key="1">
    <citation type="journal article" date="2020" name="mSystems">
        <title>Genome- and Community-Level Interaction Insights into Carbon Utilization and Element Cycling Functions of Hydrothermarchaeota in Hydrothermal Sediment.</title>
        <authorList>
            <person name="Zhou Z."/>
            <person name="Liu Y."/>
            <person name="Xu W."/>
            <person name="Pan J."/>
            <person name="Luo Z.H."/>
            <person name="Li M."/>
        </authorList>
    </citation>
    <scope>NUCLEOTIDE SEQUENCE [LARGE SCALE GENOMIC DNA]</scope>
    <source>
        <strain evidence="4">SpSt-1233</strain>
    </source>
</reference>
<evidence type="ECO:0000259" key="3">
    <source>
        <dbReference type="Pfam" id="PF07687"/>
    </source>
</evidence>
<dbReference type="Proteomes" id="UP000886069">
    <property type="component" value="Unassembled WGS sequence"/>
</dbReference>
<name>A0A7V2F401_UNCEI</name>
<comment type="cofactor">
    <cofactor evidence="1">
        <name>Zn(2+)</name>
        <dbReference type="ChEBI" id="CHEBI:29105"/>
    </cofactor>
</comment>
<evidence type="ECO:0000256" key="1">
    <source>
        <dbReference type="ARBA" id="ARBA00001947"/>
    </source>
</evidence>
<proteinExistence type="predicted"/>
<gene>
    <name evidence="4" type="ORF">ENO08_06325</name>
</gene>
<protein>
    <submittedName>
        <fullName evidence="4">M20/M25/M40 family metallo-hydrolase</fullName>
    </submittedName>
</protein>
<dbReference type="SUPFAM" id="SSF53187">
    <property type="entry name" value="Zn-dependent exopeptidases"/>
    <property type="match status" value="1"/>
</dbReference>
<dbReference type="EMBL" id="DSEC01000447">
    <property type="protein sequence ID" value="HER44058.1"/>
    <property type="molecule type" value="Genomic_DNA"/>
</dbReference>
<dbReference type="InterPro" id="IPR011650">
    <property type="entry name" value="Peptidase_M20_dimer"/>
</dbReference>
<keyword evidence="2" id="KW-0862">Zinc</keyword>
<organism evidence="4">
    <name type="scientific">Eiseniibacteriota bacterium</name>
    <dbReference type="NCBI Taxonomy" id="2212470"/>
    <lineage>
        <taxon>Bacteria</taxon>
        <taxon>Candidatus Eiseniibacteriota</taxon>
    </lineage>
</organism>
<dbReference type="Pfam" id="PF07687">
    <property type="entry name" value="M20_dimer"/>
    <property type="match status" value="1"/>
</dbReference>
<dbReference type="Gene3D" id="3.40.630.10">
    <property type="entry name" value="Zn peptidases"/>
    <property type="match status" value="1"/>
</dbReference>
<dbReference type="GO" id="GO:0016787">
    <property type="term" value="F:hydrolase activity"/>
    <property type="evidence" value="ECO:0007669"/>
    <property type="project" value="InterPro"/>
</dbReference>
<dbReference type="Gene3D" id="3.30.70.360">
    <property type="match status" value="1"/>
</dbReference>
<sequence length="172" mass="18438">INAIQAASRAIAALELGRLDTDTTANVGVIKGGLIRNGVPDSASFLAEARSLVHEKGKALADRMVETIRAEVEGYGAEVKIRVDNLCRAVDIPEDSATVEISKKALKTVGIDAKTTFITGFTDASIYNNRGIEVAVVGIGAHNEHSMDEYIEVADMEKALRMIVEILRLCAQ</sequence>
<evidence type="ECO:0000256" key="2">
    <source>
        <dbReference type="ARBA" id="ARBA00022833"/>
    </source>
</evidence>
<feature type="non-terminal residue" evidence="4">
    <location>
        <position position="1"/>
    </location>
</feature>
<dbReference type="SUPFAM" id="SSF55031">
    <property type="entry name" value="Bacterial exopeptidase dimerisation domain"/>
    <property type="match status" value="1"/>
</dbReference>
<evidence type="ECO:0000313" key="4">
    <source>
        <dbReference type="EMBL" id="HER44058.1"/>
    </source>
</evidence>
<feature type="domain" description="Peptidase M20 dimerisation" evidence="3">
    <location>
        <begin position="1"/>
        <end position="73"/>
    </location>
</feature>
<dbReference type="AlphaFoldDB" id="A0A7V2F401"/>
<accession>A0A7V2F401</accession>